<protein>
    <submittedName>
        <fullName evidence="5">Cytochrome c554 and c-prime</fullName>
    </submittedName>
</protein>
<keyword evidence="1" id="KW-0732">Signal</keyword>
<evidence type="ECO:0000256" key="2">
    <source>
        <dbReference type="SAM" id="Phobius"/>
    </source>
</evidence>
<dbReference type="EMBL" id="FNVA01000001">
    <property type="protein sequence ID" value="SEF70866.1"/>
    <property type="molecule type" value="Genomic_DNA"/>
</dbReference>
<dbReference type="PANTHER" id="PTHR35038">
    <property type="entry name" value="DISSIMILATORY SULFITE REDUCTASE SIRA"/>
    <property type="match status" value="1"/>
</dbReference>
<dbReference type="RefSeq" id="WP_103931758.1">
    <property type="nucleotide sequence ID" value="NZ_FNVA01000001.1"/>
</dbReference>
<evidence type="ECO:0000259" key="4">
    <source>
        <dbReference type="Pfam" id="PF13435"/>
    </source>
</evidence>
<dbReference type="Gene3D" id="1.25.40.10">
    <property type="entry name" value="Tetratricopeptide repeat domain"/>
    <property type="match status" value="1"/>
</dbReference>
<feature type="domain" description="Doubled CXXCH motif" evidence="3">
    <location>
        <begin position="319"/>
        <end position="349"/>
    </location>
</feature>
<feature type="domain" description="Cytochrome c-552/4" evidence="4">
    <location>
        <begin position="182"/>
        <end position="223"/>
    </location>
</feature>
<name>A0A1H5U729_9BACT</name>
<dbReference type="InterPro" id="IPR023155">
    <property type="entry name" value="Cyt_c-552/4"/>
</dbReference>
<dbReference type="Pfam" id="PF14559">
    <property type="entry name" value="TPR_19"/>
    <property type="match status" value="1"/>
</dbReference>
<dbReference type="AlphaFoldDB" id="A0A1H5U729"/>
<dbReference type="InterPro" id="IPR051829">
    <property type="entry name" value="Multiheme_Cytochr_ET"/>
</dbReference>
<dbReference type="Proteomes" id="UP000236728">
    <property type="component" value="Unassembled WGS sequence"/>
</dbReference>
<keyword evidence="2" id="KW-0472">Membrane</keyword>
<sequence length="579" mass="63107">MNSDEPQTRISHPRHFVWIVGLALVLLAITLSAFSTMHSQQLLAAEQATSPLQEPDKVCASCHRAIYESYEQSSMARGSGIASANLIEGGFRHAPSEIDYRVFARGGAAWMSYSRPASSDKGELHGEEQLLFYIGSGHRGRTYLYRSGRQWFELPINYYTGRQTWAMAPAYDDAQHMPAPLPVDPNCLHCHTSLTQPTLATARNSYATVPFQQGGVGCGACHGDPAAHLAQHGHGAIVNPAKLDATRLDSVCVQCHLEGDAVVYRPDRSLSQFKPGDNLSDYAVYFVRASQQTGGARATSQFEALLHSACKRAAGDALTCTTCHDPHYDPPREARVAYFRARCLSCHNTPAMATHHAEQPSCAACHMPSRKTIDISHEQVTDHDIERLPAKRVERPTATGREDMVPVAGFAASDRDYGLAYAQLATHGFPGAADEARRRLTAAIANGANDEETEVRLAYLDQLAGHNDIARSLYASALQQNPHGAAALANLAVLDASNRHVQEAIRLLERLVMDDRSQTVPGMNLAWIDCTTGRTHDALAVLLALKHLNPDDPQLREFLGHGNYAGQHCTLPNEASGKN</sequence>
<keyword evidence="2" id="KW-1133">Transmembrane helix</keyword>
<feature type="transmembrane region" description="Helical" evidence="2">
    <location>
        <begin position="16"/>
        <end position="34"/>
    </location>
</feature>
<dbReference type="Pfam" id="PF13435">
    <property type="entry name" value="Cytochrome_C554"/>
    <property type="match status" value="1"/>
</dbReference>
<reference evidence="5 6" key="1">
    <citation type="submission" date="2016-10" db="EMBL/GenBank/DDBJ databases">
        <authorList>
            <person name="de Groot N.N."/>
        </authorList>
    </citation>
    <scope>NUCLEOTIDE SEQUENCE [LARGE SCALE GENOMIC DNA]</scope>
    <source>
        <strain evidence="5 6">DSM 22489</strain>
    </source>
</reference>
<keyword evidence="6" id="KW-1185">Reference proteome</keyword>
<dbReference type="OrthoDB" id="9814800at2"/>
<dbReference type="Gene3D" id="1.10.1130.10">
    <property type="entry name" value="Flavocytochrome C3, Chain A"/>
    <property type="match status" value="1"/>
</dbReference>
<evidence type="ECO:0000313" key="6">
    <source>
        <dbReference type="Proteomes" id="UP000236728"/>
    </source>
</evidence>
<dbReference type="PANTHER" id="PTHR35038:SF8">
    <property type="entry name" value="C-TYPE POLYHEME CYTOCHROME OMCC"/>
    <property type="match status" value="1"/>
</dbReference>
<proteinExistence type="predicted"/>
<dbReference type="Pfam" id="PF09699">
    <property type="entry name" value="Paired_CXXCH_1"/>
    <property type="match status" value="1"/>
</dbReference>
<dbReference type="InterPro" id="IPR011990">
    <property type="entry name" value="TPR-like_helical_dom_sf"/>
</dbReference>
<keyword evidence="2" id="KW-0812">Transmembrane</keyword>
<evidence type="ECO:0000313" key="5">
    <source>
        <dbReference type="EMBL" id="SEF70866.1"/>
    </source>
</evidence>
<dbReference type="InterPro" id="IPR010177">
    <property type="entry name" value="Paired_CXXCH_1"/>
</dbReference>
<organism evidence="5 6">
    <name type="scientific">Bryocella elongata</name>
    <dbReference type="NCBI Taxonomy" id="863522"/>
    <lineage>
        <taxon>Bacteria</taxon>
        <taxon>Pseudomonadati</taxon>
        <taxon>Acidobacteriota</taxon>
        <taxon>Terriglobia</taxon>
        <taxon>Terriglobales</taxon>
        <taxon>Acidobacteriaceae</taxon>
        <taxon>Bryocella</taxon>
    </lineage>
</organism>
<accession>A0A1H5U729</accession>
<evidence type="ECO:0000259" key="3">
    <source>
        <dbReference type="Pfam" id="PF09699"/>
    </source>
</evidence>
<dbReference type="CDD" id="cd08168">
    <property type="entry name" value="Cytochrom_C3"/>
    <property type="match status" value="1"/>
</dbReference>
<gene>
    <name evidence="5" type="ORF">SAMN05421819_0896</name>
</gene>
<evidence type="ECO:0000256" key="1">
    <source>
        <dbReference type="ARBA" id="ARBA00022729"/>
    </source>
</evidence>
<dbReference type="InterPro" id="IPR036280">
    <property type="entry name" value="Multihaem_cyt_sf"/>
</dbReference>
<dbReference type="SUPFAM" id="SSF48695">
    <property type="entry name" value="Multiheme cytochromes"/>
    <property type="match status" value="1"/>
</dbReference>